<keyword evidence="3" id="KW-0238">DNA-binding</keyword>
<dbReference type="NCBIfam" id="NF002964">
    <property type="entry name" value="PRK03635.1"/>
    <property type="match status" value="1"/>
</dbReference>
<dbReference type="Pfam" id="PF03466">
    <property type="entry name" value="LysR_substrate"/>
    <property type="match status" value="1"/>
</dbReference>
<dbReference type="InterPro" id="IPR036388">
    <property type="entry name" value="WH-like_DNA-bd_sf"/>
</dbReference>
<dbReference type="GO" id="GO:0003677">
    <property type="term" value="F:DNA binding"/>
    <property type="evidence" value="ECO:0007669"/>
    <property type="project" value="UniProtKB-KW"/>
</dbReference>
<feature type="domain" description="HTH lysR-type" evidence="5">
    <location>
        <begin position="2"/>
        <end position="58"/>
    </location>
</feature>
<dbReference type="CDD" id="cd08428">
    <property type="entry name" value="PBP2_IciA_ArgP"/>
    <property type="match status" value="1"/>
</dbReference>
<proteinExistence type="inferred from homology"/>
<dbReference type="NCBIfam" id="NF009888">
    <property type="entry name" value="PRK13348.1"/>
    <property type="match status" value="1"/>
</dbReference>
<evidence type="ECO:0000313" key="6">
    <source>
        <dbReference type="EMBL" id="ASJ23620.1"/>
    </source>
</evidence>
<dbReference type="GO" id="GO:0003700">
    <property type="term" value="F:DNA-binding transcription factor activity"/>
    <property type="evidence" value="ECO:0007669"/>
    <property type="project" value="InterPro"/>
</dbReference>
<dbReference type="InterPro" id="IPR000847">
    <property type="entry name" value="LysR_HTH_N"/>
</dbReference>
<dbReference type="PANTHER" id="PTHR30579">
    <property type="entry name" value="TRANSCRIPTIONAL REGULATOR"/>
    <property type="match status" value="1"/>
</dbReference>
<evidence type="ECO:0000256" key="3">
    <source>
        <dbReference type="ARBA" id="ARBA00023125"/>
    </source>
</evidence>
<accession>A0A248LFN1</accession>
<evidence type="ECO:0000259" key="5">
    <source>
        <dbReference type="PROSITE" id="PS50931"/>
    </source>
</evidence>
<keyword evidence="4" id="KW-0804">Transcription</keyword>
<organism evidence="6 7">
    <name type="scientific">Laribacter hongkongensis</name>
    <dbReference type="NCBI Taxonomy" id="168471"/>
    <lineage>
        <taxon>Bacteria</taxon>
        <taxon>Pseudomonadati</taxon>
        <taxon>Pseudomonadota</taxon>
        <taxon>Betaproteobacteria</taxon>
        <taxon>Neisseriales</taxon>
        <taxon>Aquaspirillaceae</taxon>
        <taxon>Laribacter</taxon>
    </lineage>
</organism>
<gene>
    <name evidence="6" type="primary">argP</name>
    <name evidence="6" type="ORF">LHGZ1_0789</name>
</gene>
<reference evidence="7" key="1">
    <citation type="submission" date="2017-06" db="EMBL/GenBank/DDBJ databases">
        <title>Whole genome sequence of Laribacter hongkongensis LHGZ1.</title>
        <authorList>
            <person name="Chen D."/>
            <person name="Wu H."/>
            <person name="Chen J."/>
        </authorList>
    </citation>
    <scope>NUCLEOTIDE SEQUENCE [LARGE SCALE GENOMIC DNA]</scope>
    <source>
        <strain evidence="7">LHGZ1</strain>
    </source>
</reference>
<name>A0A248LFN1_9NEIS</name>
<dbReference type="RefSeq" id="WP_088860202.1">
    <property type="nucleotide sequence ID" value="NZ_CP022115.1"/>
</dbReference>
<protein>
    <submittedName>
        <fullName evidence="6">Transcriptional regulator ArgP</fullName>
    </submittedName>
</protein>
<dbReference type="InterPro" id="IPR036390">
    <property type="entry name" value="WH_DNA-bd_sf"/>
</dbReference>
<keyword evidence="2" id="KW-0805">Transcription regulation</keyword>
<dbReference type="EMBL" id="CP022115">
    <property type="protein sequence ID" value="ASJ23620.1"/>
    <property type="molecule type" value="Genomic_DNA"/>
</dbReference>
<dbReference type="PANTHER" id="PTHR30579:SF2">
    <property type="entry name" value="HTH-TYPE TRANSCRIPTIONAL REGULATOR ARGP"/>
    <property type="match status" value="1"/>
</dbReference>
<dbReference type="Gene3D" id="3.40.190.290">
    <property type="match status" value="1"/>
</dbReference>
<dbReference type="InterPro" id="IPR005119">
    <property type="entry name" value="LysR_subst-bd"/>
</dbReference>
<dbReference type="NCBIfam" id="TIGR03298">
    <property type="entry name" value="argP"/>
    <property type="match status" value="1"/>
</dbReference>
<dbReference type="OrthoDB" id="3252676at2"/>
<evidence type="ECO:0000256" key="1">
    <source>
        <dbReference type="ARBA" id="ARBA00009437"/>
    </source>
</evidence>
<dbReference type="InterPro" id="IPR050176">
    <property type="entry name" value="LTTR"/>
</dbReference>
<evidence type="ECO:0000256" key="2">
    <source>
        <dbReference type="ARBA" id="ARBA00023015"/>
    </source>
</evidence>
<dbReference type="AlphaFoldDB" id="A0A248LFN1"/>
<dbReference type="Gene3D" id="1.10.10.10">
    <property type="entry name" value="Winged helix-like DNA-binding domain superfamily/Winged helix DNA-binding domain"/>
    <property type="match status" value="1"/>
</dbReference>
<dbReference type="InterPro" id="IPR017685">
    <property type="entry name" value="ArgP"/>
</dbReference>
<dbReference type="PROSITE" id="PS50931">
    <property type="entry name" value="HTH_LYSR"/>
    <property type="match status" value="1"/>
</dbReference>
<dbReference type="SUPFAM" id="SSF53850">
    <property type="entry name" value="Periplasmic binding protein-like II"/>
    <property type="match status" value="1"/>
</dbReference>
<dbReference type="Pfam" id="PF00126">
    <property type="entry name" value="HTH_1"/>
    <property type="match status" value="1"/>
</dbReference>
<comment type="similarity">
    <text evidence="1">Belongs to the LysR transcriptional regulatory family.</text>
</comment>
<dbReference type="Proteomes" id="UP000197424">
    <property type="component" value="Chromosome"/>
</dbReference>
<evidence type="ECO:0000313" key="7">
    <source>
        <dbReference type="Proteomes" id="UP000197424"/>
    </source>
</evidence>
<sequence>MFDYKLLTALEAVVKAGSFDKAAALLCITPSAVSQRIRQLEERTGQLLLIRSLPVRATAAGHRLLRHVRQVALLEEDLQQELQGEAEGGLTPLPVGVNADSLGTWLLPAVARVVWRERFVLQAIVDDEAHTHDLLRSGEVVGCVTSHPQPPTGCISQPLGQMRYRFYATPDFVRNHLPDGLTREAVLATPGIAFNRKDSLHFGQMEARFGLRLGDYPYLTMPSTHALFEAVKAGLGYGLSPELQVGEALASGEVIDLLPDDPPSVSLFWHGWALQSPRLARFTATLVAEARQRLRGG</sequence>
<dbReference type="SUPFAM" id="SSF46785">
    <property type="entry name" value="Winged helix' DNA-binding domain"/>
    <property type="match status" value="1"/>
</dbReference>
<evidence type="ECO:0000256" key="4">
    <source>
        <dbReference type="ARBA" id="ARBA00023163"/>
    </source>
</evidence>